<evidence type="ECO:0000313" key="2">
    <source>
        <dbReference type="Proteomes" id="UP000237105"/>
    </source>
</evidence>
<protein>
    <submittedName>
        <fullName evidence="1">Uncharacterized protein</fullName>
    </submittedName>
</protein>
<accession>A0A2P5AFT3</accession>
<dbReference type="Proteomes" id="UP000237105">
    <property type="component" value="Unassembled WGS sequence"/>
</dbReference>
<comment type="caution">
    <text evidence="1">The sequence shown here is derived from an EMBL/GenBank/DDBJ whole genome shotgun (WGS) entry which is preliminary data.</text>
</comment>
<feature type="non-terminal residue" evidence="1">
    <location>
        <position position="1"/>
    </location>
</feature>
<keyword evidence="2" id="KW-1185">Reference proteome</keyword>
<dbReference type="AlphaFoldDB" id="A0A2P5AFT3"/>
<proteinExistence type="predicted"/>
<gene>
    <name evidence="1" type="ORF">PanWU01x14_336820</name>
</gene>
<sequence>GSSIISFLLTEEEAYVAEVRSLCRTIEDCDYHINLFTEGIEVDRTRVDTSVQ</sequence>
<evidence type="ECO:0000313" key="1">
    <source>
        <dbReference type="EMBL" id="PON35390.1"/>
    </source>
</evidence>
<organism evidence="1 2">
    <name type="scientific">Parasponia andersonii</name>
    <name type="common">Sponia andersonii</name>
    <dbReference type="NCBI Taxonomy" id="3476"/>
    <lineage>
        <taxon>Eukaryota</taxon>
        <taxon>Viridiplantae</taxon>
        <taxon>Streptophyta</taxon>
        <taxon>Embryophyta</taxon>
        <taxon>Tracheophyta</taxon>
        <taxon>Spermatophyta</taxon>
        <taxon>Magnoliopsida</taxon>
        <taxon>eudicotyledons</taxon>
        <taxon>Gunneridae</taxon>
        <taxon>Pentapetalae</taxon>
        <taxon>rosids</taxon>
        <taxon>fabids</taxon>
        <taxon>Rosales</taxon>
        <taxon>Cannabaceae</taxon>
        <taxon>Parasponia</taxon>
    </lineage>
</organism>
<dbReference type="OrthoDB" id="10421094at2759"/>
<name>A0A2P5AFT3_PARAD</name>
<dbReference type="EMBL" id="JXTB01000614">
    <property type="protein sequence ID" value="PON35390.1"/>
    <property type="molecule type" value="Genomic_DNA"/>
</dbReference>
<reference evidence="2" key="1">
    <citation type="submission" date="2016-06" db="EMBL/GenBank/DDBJ databases">
        <title>Parallel loss of symbiosis genes in relatives of nitrogen-fixing non-legume Parasponia.</title>
        <authorList>
            <person name="Van Velzen R."/>
            <person name="Holmer R."/>
            <person name="Bu F."/>
            <person name="Rutten L."/>
            <person name="Van Zeijl A."/>
            <person name="Liu W."/>
            <person name="Santuari L."/>
            <person name="Cao Q."/>
            <person name="Sharma T."/>
            <person name="Shen D."/>
            <person name="Roswanjaya Y."/>
            <person name="Wardhani T."/>
            <person name="Kalhor M.S."/>
            <person name="Jansen J."/>
            <person name="Van den Hoogen J."/>
            <person name="Gungor B."/>
            <person name="Hartog M."/>
            <person name="Hontelez J."/>
            <person name="Verver J."/>
            <person name="Yang W.-C."/>
            <person name="Schijlen E."/>
            <person name="Repin R."/>
            <person name="Schilthuizen M."/>
            <person name="Schranz E."/>
            <person name="Heidstra R."/>
            <person name="Miyata K."/>
            <person name="Fedorova E."/>
            <person name="Kohlen W."/>
            <person name="Bisseling T."/>
            <person name="Smit S."/>
            <person name="Geurts R."/>
        </authorList>
    </citation>
    <scope>NUCLEOTIDE SEQUENCE [LARGE SCALE GENOMIC DNA]</scope>
    <source>
        <strain evidence="2">cv. WU1-14</strain>
    </source>
</reference>